<sequence length="67" mass="7207">MMLSAAARTWRRVPAATAVIVRCPCHRGYTLGRQSACAPSALSTTTMGTRSAYCHATTGESRQHVQL</sequence>
<reference evidence="1" key="1">
    <citation type="submission" date="2017-08" db="EMBL/GenBank/DDBJ databases">
        <authorList>
            <person name="Polle J.E."/>
            <person name="Barry K."/>
            <person name="Cushman J."/>
            <person name="Schmutz J."/>
            <person name="Tran D."/>
            <person name="Hathwaick L.T."/>
            <person name="Yim W.C."/>
            <person name="Jenkins J."/>
            <person name="Mckie-Krisberg Z.M."/>
            <person name="Prochnik S."/>
            <person name="Lindquist E."/>
            <person name="Dockter R.B."/>
            <person name="Adam C."/>
            <person name="Molina H."/>
            <person name="Bunkerborg J."/>
            <person name="Jin E."/>
            <person name="Buchheim M."/>
            <person name="Magnuson J."/>
        </authorList>
    </citation>
    <scope>NUCLEOTIDE SEQUENCE</scope>
    <source>
        <strain evidence="1">CCAP 19/18</strain>
    </source>
</reference>
<keyword evidence="2" id="KW-1185">Reference proteome</keyword>
<gene>
    <name evidence="1" type="ORF">DUNSADRAFT_5141</name>
</gene>
<proteinExistence type="predicted"/>
<evidence type="ECO:0008006" key="3">
    <source>
        <dbReference type="Google" id="ProtNLM"/>
    </source>
</evidence>
<name>A0ABQ7H7E2_DUNSA</name>
<organism evidence="1 2">
    <name type="scientific">Dunaliella salina</name>
    <name type="common">Green alga</name>
    <name type="synonym">Protococcus salinus</name>
    <dbReference type="NCBI Taxonomy" id="3046"/>
    <lineage>
        <taxon>Eukaryota</taxon>
        <taxon>Viridiplantae</taxon>
        <taxon>Chlorophyta</taxon>
        <taxon>core chlorophytes</taxon>
        <taxon>Chlorophyceae</taxon>
        <taxon>CS clade</taxon>
        <taxon>Chlamydomonadales</taxon>
        <taxon>Dunaliellaceae</taxon>
        <taxon>Dunaliella</taxon>
    </lineage>
</organism>
<protein>
    <recommendedName>
        <fullName evidence="3">Secreted protein</fullName>
    </recommendedName>
</protein>
<evidence type="ECO:0000313" key="2">
    <source>
        <dbReference type="Proteomes" id="UP000815325"/>
    </source>
</evidence>
<comment type="caution">
    <text evidence="1">The sequence shown here is derived from an EMBL/GenBank/DDBJ whole genome shotgun (WGS) entry which is preliminary data.</text>
</comment>
<dbReference type="Proteomes" id="UP000815325">
    <property type="component" value="Unassembled WGS sequence"/>
</dbReference>
<evidence type="ECO:0000313" key="1">
    <source>
        <dbReference type="EMBL" id="KAF5842770.1"/>
    </source>
</evidence>
<accession>A0ABQ7H7E2</accession>
<dbReference type="EMBL" id="MU069455">
    <property type="protein sequence ID" value="KAF5842770.1"/>
    <property type="molecule type" value="Genomic_DNA"/>
</dbReference>